<gene>
    <name evidence="1" type="ORF">O1611_g991</name>
</gene>
<accession>A0ACC2JZK0</accession>
<protein>
    <submittedName>
        <fullName evidence="1">Uncharacterized protein</fullName>
    </submittedName>
</protein>
<reference evidence="1" key="1">
    <citation type="submission" date="2022-12" db="EMBL/GenBank/DDBJ databases">
        <title>Genome Sequence of Lasiodiplodia mahajangana.</title>
        <authorList>
            <person name="Buettner E."/>
        </authorList>
    </citation>
    <scope>NUCLEOTIDE SEQUENCE</scope>
    <source>
        <strain evidence="1">VT137</strain>
    </source>
</reference>
<organism evidence="1 2">
    <name type="scientific">Lasiodiplodia mahajangana</name>
    <dbReference type="NCBI Taxonomy" id="1108764"/>
    <lineage>
        <taxon>Eukaryota</taxon>
        <taxon>Fungi</taxon>
        <taxon>Dikarya</taxon>
        <taxon>Ascomycota</taxon>
        <taxon>Pezizomycotina</taxon>
        <taxon>Dothideomycetes</taxon>
        <taxon>Dothideomycetes incertae sedis</taxon>
        <taxon>Botryosphaeriales</taxon>
        <taxon>Botryosphaeriaceae</taxon>
        <taxon>Lasiodiplodia</taxon>
    </lineage>
</organism>
<evidence type="ECO:0000313" key="2">
    <source>
        <dbReference type="Proteomes" id="UP001153332"/>
    </source>
</evidence>
<evidence type="ECO:0000313" key="1">
    <source>
        <dbReference type="EMBL" id="KAJ8132642.1"/>
    </source>
</evidence>
<sequence>MTLYSDQSLAAAAVRAVHPSTPAQEAARKWDVDRSYIRRRIRGIPTRKQAYANLQALSIYYETQLANWAIGHARVGFVPSLFKLKLMAERMLKAPRRDRSLGKEWSARFLARNETAKSARSVSLDYTSVNGATAVDINCFLDRFEAPEVANIPLQRFFNADEMGNN</sequence>
<dbReference type="Proteomes" id="UP001153332">
    <property type="component" value="Unassembled WGS sequence"/>
</dbReference>
<name>A0ACC2JZK0_9PEZI</name>
<keyword evidence="2" id="KW-1185">Reference proteome</keyword>
<proteinExistence type="predicted"/>
<dbReference type="EMBL" id="JAPUUL010000102">
    <property type="protein sequence ID" value="KAJ8132642.1"/>
    <property type="molecule type" value="Genomic_DNA"/>
</dbReference>
<comment type="caution">
    <text evidence="1">The sequence shown here is derived from an EMBL/GenBank/DDBJ whole genome shotgun (WGS) entry which is preliminary data.</text>
</comment>